<evidence type="ECO:0008006" key="3">
    <source>
        <dbReference type="Google" id="ProtNLM"/>
    </source>
</evidence>
<dbReference type="Proteomes" id="UP000437748">
    <property type="component" value="Unassembled WGS sequence"/>
</dbReference>
<dbReference type="RefSeq" id="WP_153419424.1">
    <property type="nucleotide sequence ID" value="NZ_WFLM01000002.1"/>
</dbReference>
<reference evidence="1 2" key="1">
    <citation type="submission" date="2019-10" db="EMBL/GenBank/DDBJ databases">
        <title>New species of Slilvanegrellaceae.</title>
        <authorList>
            <person name="Pitt A."/>
            <person name="Hahn M.W."/>
        </authorList>
    </citation>
    <scope>NUCLEOTIDE SEQUENCE [LARGE SCALE GENOMIC DNA]</scope>
    <source>
        <strain evidence="1 2">SP-Ram-0.45-NSY-1</strain>
    </source>
</reference>
<evidence type="ECO:0000313" key="1">
    <source>
        <dbReference type="EMBL" id="KAB8039862.1"/>
    </source>
</evidence>
<evidence type="ECO:0000313" key="2">
    <source>
        <dbReference type="Proteomes" id="UP000437748"/>
    </source>
</evidence>
<dbReference type="PROSITE" id="PS51257">
    <property type="entry name" value="PROKAR_LIPOPROTEIN"/>
    <property type="match status" value="1"/>
</dbReference>
<protein>
    <recommendedName>
        <fullName evidence="3">Lipoprotein</fullName>
    </recommendedName>
</protein>
<comment type="caution">
    <text evidence="1">The sequence shown here is derived from an EMBL/GenBank/DDBJ whole genome shotgun (WGS) entry which is preliminary data.</text>
</comment>
<proteinExistence type="predicted"/>
<gene>
    <name evidence="1" type="ORF">GCL60_06255</name>
</gene>
<accession>A0A6N6VY94</accession>
<dbReference type="EMBL" id="WFLM01000002">
    <property type="protein sequence ID" value="KAB8039862.1"/>
    <property type="molecule type" value="Genomic_DNA"/>
</dbReference>
<organism evidence="1 2">
    <name type="scientific">Silvanigrella paludirubra</name>
    <dbReference type="NCBI Taxonomy" id="2499159"/>
    <lineage>
        <taxon>Bacteria</taxon>
        <taxon>Pseudomonadati</taxon>
        <taxon>Bdellovibrionota</taxon>
        <taxon>Oligoflexia</taxon>
        <taxon>Silvanigrellales</taxon>
        <taxon>Silvanigrellaceae</taxon>
        <taxon>Silvanigrella</taxon>
    </lineage>
</organism>
<keyword evidence="2" id="KW-1185">Reference proteome</keyword>
<dbReference type="AlphaFoldDB" id="A0A6N6VY94"/>
<dbReference type="OrthoDB" id="9820357at2"/>
<name>A0A6N6VY94_9BACT</name>
<sequence length="408" mass="45691">MKIKKLIISFPLLLTTLFIGCGKKSNKNPEFKISDSNSYLVTNKWREFSNLYSFDFSTNKTTLILSRPASGDSIVFQKYDSLNKIQGIYFAERFSGNKLTRVTYISSIYNNSGVEHTEFPMNLHNIISVNNNIVGIGYDRGEIIKTDMSLQNTIIKNRQILNLDNQDIENPSKSETNVTSLLYANGKVYLVSVGNYKYKNIKPIIYQLSDDLLTAEKIEVVSDCFNASKQINVIDNSKLVISCNPYPNSQVAKMNLFLIDVSSIKDKGSPLIKEIISKNRGENGIQQYEIGGISEDKSSIFVTERKKMDDQDWKNSVISSSYWIDLSSPESITVNDLTRQTPVNSVAGAVTYNFAAKSYLFSCLIDAKNSTCIKGKGAVSQSRNAKNSIEVDFGIKGVDEIKFPTPVF</sequence>